<dbReference type="EMBL" id="CACTIH010004134">
    <property type="protein sequence ID" value="CAA2989674.1"/>
    <property type="molecule type" value="Genomic_DNA"/>
</dbReference>
<evidence type="ECO:0000313" key="1">
    <source>
        <dbReference type="EMBL" id="CAA2989674.1"/>
    </source>
</evidence>
<protein>
    <submittedName>
        <fullName evidence="1">Uncharacterized protein</fullName>
    </submittedName>
</protein>
<dbReference type="Gramene" id="OE9A044852T1">
    <property type="protein sequence ID" value="OE9A044852C1"/>
    <property type="gene ID" value="OE9A044852"/>
</dbReference>
<proteinExistence type="predicted"/>
<sequence length="81" mass="9603">MNGRDKKKKIGRVYISTNNLTVEEEGLVIRWRLLLILWLITGLLHKKRLAIVESNEGWGEQHMTLKFDPSNHTLRGWRYQC</sequence>
<gene>
    <name evidence="1" type="ORF">OLEA9_A044852</name>
</gene>
<dbReference type="Proteomes" id="UP000594638">
    <property type="component" value="Unassembled WGS sequence"/>
</dbReference>
<reference evidence="1 2" key="1">
    <citation type="submission" date="2019-12" db="EMBL/GenBank/DDBJ databases">
        <authorList>
            <person name="Alioto T."/>
            <person name="Alioto T."/>
            <person name="Gomez Garrido J."/>
        </authorList>
    </citation>
    <scope>NUCLEOTIDE SEQUENCE [LARGE SCALE GENOMIC DNA]</scope>
</reference>
<name>A0A8S0SDC3_OLEEU</name>
<organism evidence="1 2">
    <name type="scientific">Olea europaea subsp. europaea</name>
    <dbReference type="NCBI Taxonomy" id="158383"/>
    <lineage>
        <taxon>Eukaryota</taxon>
        <taxon>Viridiplantae</taxon>
        <taxon>Streptophyta</taxon>
        <taxon>Embryophyta</taxon>
        <taxon>Tracheophyta</taxon>
        <taxon>Spermatophyta</taxon>
        <taxon>Magnoliopsida</taxon>
        <taxon>eudicotyledons</taxon>
        <taxon>Gunneridae</taxon>
        <taxon>Pentapetalae</taxon>
        <taxon>asterids</taxon>
        <taxon>lamiids</taxon>
        <taxon>Lamiales</taxon>
        <taxon>Oleaceae</taxon>
        <taxon>Oleeae</taxon>
        <taxon>Olea</taxon>
    </lineage>
</organism>
<evidence type="ECO:0000313" key="2">
    <source>
        <dbReference type="Proteomes" id="UP000594638"/>
    </source>
</evidence>
<comment type="caution">
    <text evidence="1">The sequence shown here is derived from an EMBL/GenBank/DDBJ whole genome shotgun (WGS) entry which is preliminary data.</text>
</comment>
<keyword evidence="2" id="KW-1185">Reference proteome</keyword>
<dbReference type="AlphaFoldDB" id="A0A8S0SDC3"/>
<accession>A0A8S0SDC3</accession>